<evidence type="ECO:0000313" key="2">
    <source>
        <dbReference type="EMBL" id="QDT35468.1"/>
    </source>
</evidence>
<dbReference type="AlphaFoldDB" id="A0A517QV08"/>
<gene>
    <name evidence="2" type="ORF">Mal48_47450</name>
</gene>
<dbReference type="EMBL" id="CP036267">
    <property type="protein sequence ID" value="QDT35468.1"/>
    <property type="molecule type" value="Genomic_DNA"/>
</dbReference>
<proteinExistence type="predicted"/>
<dbReference type="InterPro" id="IPR001296">
    <property type="entry name" value="Glyco_trans_1"/>
</dbReference>
<protein>
    <submittedName>
        <fullName evidence="2">Glycosyl transferases group 1</fullName>
    </submittedName>
</protein>
<dbReference type="PANTHER" id="PTHR12526">
    <property type="entry name" value="GLYCOSYLTRANSFERASE"/>
    <property type="match status" value="1"/>
</dbReference>
<dbReference type="Proteomes" id="UP000315724">
    <property type="component" value="Chromosome"/>
</dbReference>
<reference evidence="2 3" key="1">
    <citation type="submission" date="2019-02" db="EMBL/GenBank/DDBJ databases">
        <title>Deep-cultivation of Planctomycetes and their phenomic and genomic characterization uncovers novel biology.</title>
        <authorList>
            <person name="Wiegand S."/>
            <person name="Jogler M."/>
            <person name="Boedeker C."/>
            <person name="Pinto D."/>
            <person name="Vollmers J."/>
            <person name="Rivas-Marin E."/>
            <person name="Kohn T."/>
            <person name="Peeters S.H."/>
            <person name="Heuer A."/>
            <person name="Rast P."/>
            <person name="Oberbeckmann S."/>
            <person name="Bunk B."/>
            <person name="Jeske O."/>
            <person name="Meyerdierks A."/>
            <person name="Storesund J.E."/>
            <person name="Kallscheuer N."/>
            <person name="Luecker S."/>
            <person name="Lage O.M."/>
            <person name="Pohl T."/>
            <person name="Merkel B.J."/>
            <person name="Hornburger P."/>
            <person name="Mueller R.-W."/>
            <person name="Bruemmer F."/>
            <person name="Labrenz M."/>
            <person name="Spormann A.M."/>
            <person name="Op den Camp H."/>
            <person name="Overmann J."/>
            <person name="Amann R."/>
            <person name="Jetten M.S.M."/>
            <person name="Mascher T."/>
            <person name="Medema M.H."/>
            <person name="Devos D.P."/>
            <person name="Kaster A.-K."/>
            <person name="Ovreas L."/>
            <person name="Rohde M."/>
            <person name="Galperin M.Y."/>
            <person name="Jogler C."/>
        </authorList>
    </citation>
    <scope>NUCLEOTIDE SEQUENCE [LARGE SCALE GENOMIC DNA]</scope>
    <source>
        <strain evidence="2 3">Mal48</strain>
    </source>
</reference>
<dbReference type="OrthoDB" id="8549922at2"/>
<accession>A0A517QV08</accession>
<dbReference type="PANTHER" id="PTHR12526:SF627">
    <property type="entry name" value="D-RHAMNOSYLTRANSFERASE WBPZ"/>
    <property type="match status" value="1"/>
</dbReference>
<dbReference type="Pfam" id="PF00534">
    <property type="entry name" value="Glycos_transf_1"/>
    <property type="match status" value="1"/>
</dbReference>
<dbReference type="KEGG" id="tpol:Mal48_47450"/>
<keyword evidence="3" id="KW-1185">Reference proteome</keyword>
<dbReference type="GO" id="GO:0016757">
    <property type="term" value="F:glycosyltransferase activity"/>
    <property type="evidence" value="ECO:0007669"/>
    <property type="project" value="InterPro"/>
</dbReference>
<dbReference type="CDD" id="cd03801">
    <property type="entry name" value="GT4_PimA-like"/>
    <property type="match status" value="1"/>
</dbReference>
<evidence type="ECO:0000313" key="3">
    <source>
        <dbReference type="Proteomes" id="UP000315724"/>
    </source>
</evidence>
<feature type="domain" description="Glycosyl transferase family 1" evidence="1">
    <location>
        <begin position="176"/>
        <end position="311"/>
    </location>
</feature>
<sequence>MPAALFVIENCRENRILKVKFLQVCNVGNICGGTAACAWTITHALTGHENVVLFLSPPTKETVAAFAHCELCVESKLTEAILQKHSPDFVILHNTAPNRISIRSQIPSLQYQHSSGTRAQCTFHVACSDWLSQQIPGNPQVLHQPIPIPPQTGSRPARSLDEDLTVGRICTPILRKWPAELIKFYNILSEQFPTVRWEFVGAPHQIQEALRQACHGRAIFHSASSNARELFWKWHAMLYHHPTLTESFGRTVAEAMRAGCVPIVDERGGFLEQIDQAQSGFLCKDPDNFATSLQKIQDPGARLQISQNAKESAAEKFSLESFYGNFRRLLLKLDDRSPRV</sequence>
<keyword evidence="2" id="KW-0808">Transferase</keyword>
<name>A0A517QV08_9PLAN</name>
<dbReference type="Gene3D" id="3.40.50.2000">
    <property type="entry name" value="Glycogen Phosphorylase B"/>
    <property type="match status" value="1"/>
</dbReference>
<evidence type="ECO:0000259" key="1">
    <source>
        <dbReference type="Pfam" id="PF00534"/>
    </source>
</evidence>
<organism evidence="2 3">
    <name type="scientific">Thalassoglobus polymorphus</name>
    <dbReference type="NCBI Taxonomy" id="2527994"/>
    <lineage>
        <taxon>Bacteria</taxon>
        <taxon>Pseudomonadati</taxon>
        <taxon>Planctomycetota</taxon>
        <taxon>Planctomycetia</taxon>
        <taxon>Planctomycetales</taxon>
        <taxon>Planctomycetaceae</taxon>
        <taxon>Thalassoglobus</taxon>
    </lineage>
</organism>
<dbReference type="SUPFAM" id="SSF53756">
    <property type="entry name" value="UDP-Glycosyltransferase/glycogen phosphorylase"/>
    <property type="match status" value="1"/>
</dbReference>